<dbReference type="EMBL" id="BMAW01041573">
    <property type="protein sequence ID" value="GFS29569.1"/>
    <property type="molecule type" value="Genomic_DNA"/>
</dbReference>
<accession>A0A8X6I646</accession>
<proteinExistence type="predicted"/>
<gene>
    <name evidence="2" type="primary">AVEN_100510_1</name>
    <name evidence="2" type="ORF">NPIL_227861</name>
</gene>
<evidence type="ECO:0000256" key="1">
    <source>
        <dbReference type="SAM" id="MobiDB-lite"/>
    </source>
</evidence>
<sequence>METKTFEDSRMIFLHDSSKCKKCESYTTFYQNLNRRSNSSSQKMEDSINKPKEYQGIISYLRFVFEIKPKILNNLQNQNACDLSPRISLNNIYNEWDLRKAIERNKHKKYLRKEDKFEDAATKKPKNCPLLVCKKQSIHEANKRIFTKESLPSSNAQPEECTHSHYSRCSKILLRKSQWKTVKENAVKVNIPIKEPKLGTLKRKRWNIEKLKTNENYEDDIYAEKKFCKIPGMSEDNLVDSDVFDISTPTFPLTPKEGSRSPIYEDCYDATELSNCRKEAEEYQFLRSKRRKYMSSTSTKDKDVSSQGKNNRMVNSKKKKTDKMLKKVNKILEEWKKDLAGENEDSDSDYYFSDLDDEKEYN</sequence>
<keyword evidence="3" id="KW-1185">Reference proteome</keyword>
<evidence type="ECO:0000313" key="2">
    <source>
        <dbReference type="EMBL" id="GFS29569.1"/>
    </source>
</evidence>
<name>A0A8X6I646_NEPPI</name>
<dbReference type="Proteomes" id="UP000887013">
    <property type="component" value="Unassembled WGS sequence"/>
</dbReference>
<organism evidence="2 3">
    <name type="scientific">Nephila pilipes</name>
    <name type="common">Giant wood spider</name>
    <name type="synonym">Nephila maculata</name>
    <dbReference type="NCBI Taxonomy" id="299642"/>
    <lineage>
        <taxon>Eukaryota</taxon>
        <taxon>Metazoa</taxon>
        <taxon>Ecdysozoa</taxon>
        <taxon>Arthropoda</taxon>
        <taxon>Chelicerata</taxon>
        <taxon>Arachnida</taxon>
        <taxon>Araneae</taxon>
        <taxon>Araneomorphae</taxon>
        <taxon>Entelegynae</taxon>
        <taxon>Araneoidea</taxon>
        <taxon>Nephilidae</taxon>
        <taxon>Nephila</taxon>
    </lineage>
</organism>
<evidence type="ECO:0000313" key="3">
    <source>
        <dbReference type="Proteomes" id="UP000887013"/>
    </source>
</evidence>
<dbReference type="OrthoDB" id="6434246at2759"/>
<feature type="region of interest" description="Disordered" evidence="1">
    <location>
        <begin position="342"/>
        <end position="362"/>
    </location>
</feature>
<reference evidence="2" key="1">
    <citation type="submission" date="2020-08" db="EMBL/GenBank/DDBJ databases">
        <title>Multicomponent nature underlies the extraordinary mechanical properties of spider dragline silk.</title>
        <authorList>
            <person name="Kono N."/>
            <person name="Nakamura H."/>
            <person name="Mori M."/>
            <person name="Yoshida Y."/>
            <person name="Ohtoshi R."/>
            <person name="Malay A.D."/>
            <person name="Moran D.A.P."/>
            <person name="Tomita M."/>
            <person name="Numata K."/>
            <person name="Arakawa K."/>
        </authorList>
    </citation>
    <scope>NUCLEOTIDE SEQUENCE</scope>
</reference>
<dbReference type="AlphaFoldDB" id="A0A8X6I646"/>
<feature type="region of interest" description="Disordered" evidence="1">
    <location>
        <begin position="292"/>
        <end position="322"/>
    </location>
</feature>
<comment type="caution">
    <text evidence="2">The sequence shown here is derived from an EMBL/GenBank/DDBJ whole genome shotgun (WGS) entry which is preliminary data.</text>
</comment>
<protein>
    <submittedName>
        <fullName evidence="2">Uncharacterized protein</fullName>
    </submittedName>
</protein>